<name>A0A6A4H1D7_9AGAR</name>
<dbReference type="AlphaFoldDB" id="A0A6A4H1D7"/>
<evidence type="ECO:0000313" key="1">
    <source>
        <dbReference type="EMBL" id="KAE9391566.1"/>
    </source>
</evidence>
<accession>A0A6A4H1D7</accession>
<dbReference type="EMBL" id="ML769620">
    <property type="protein sequence ID" value="KAE9391566.1"/>
    <property type="molecule type" value="Genomic_DNA"/>
</dbReference>
<proteinExistence type="predicted"/>
<dbReference type="Proteomes" id="UP000799118">
    <property type="component" value="Unassembled WGS sequence"/>
</dbReference>
<evidence type="ECO:0000313" key="2">
    <source>
        <dbReference type="Proteomes" id="UP000799118"/>
    </source>
</evidence>
<sequence>MANPYTAASPPPPGINIPIDAQYMLHNTPPMAYALPPSYSTDSGACSPAAPNYGVSMFPPVSPPV</sequence>
<protein>
    <submittedName>
        <fullName evidence="1">Uncharacterized protein</fullName>
    </submittedName>
</protein>
<gene>
    <name evidence="1" type="ORF">BT96DRAFT_1001227</name>
</gene>
<keyword evidence="2" id="KW-1185">Reference proteome</keyword>
<reference evidence="1" key="1">
    <citation type="journal article" date="2019" name="Environ. Microbiol.">
        <title>Fungal ecological strategies reflected in gene transcription - a case study of two litter decomposers.</title>
        <authorList>
            <person name="Barbi F."/>
            <person name="Kohler A."/>
            <person name="Barry K."/>
            <person name="Baskaran P."/>
            <person name="Daum C."/>
            <person name="Fauchery L."/>
            <person name="Ihrmark K."/>
            <person name="Kuo A."/>
            <person name="LaButti K."/>
            <person name="Lipzen A."/>
            <person name="Morin E."/>
            <person name="Grigoriev I.V."/>
            <person name="Henrissat B."/>
            <person name="Lindahl B."/>
            <person name="Martin F."/>
        </authorList>
    </citation>
    <scope>NUCLEOTIDE SEQUENCE</scope>
    <source>
        <strain evidence="1">JB14</strain>
    </source>
</reference>
<organism evidence="1 2">
    <name type="scientific">Gymnopus androsaceus JB14</name>
    <dbReference type="NCBI Taxonomy" id="1447944"/>
    <lineage>
        <taxon>Eukaryota</taxon>
        <taxon>Fungi</taxon>
        <taxon>Dikarya</taxon>
        <taxon>Basidiomycota</taxon>
        <taxon>Agaricomycotina</taxon>
        <taxon>Agaricomycetes</taxon>
        <taxon>Agaricomycetidae</taxon>
        <taxon>Agaricales</taxon>
        <taxon>Marasmiineae</taxon>
        <taxon>Omphalotaceae</taxon>
        <taxon>Gymnopus</taxon>
    </lineage>
</organism>